<accession>A0A4U5X381</accession>
<dbReference type="Gene3D" id="1.10.101.10">
    <property type="entry name" value="PGBD-like superfamily/PGBD"/>
    <property type="match status" value="1"/>
</dbReference>
<dbReference type="InterPro" id="IPR002477">
    <property type="entry name" value="Peptidoglycan-bd-like"/>
</dbReference>
<dbReference type="SUPFAM" id="SSF47090">
    <property type="entry name" value="PGBD-like"/>
    <property type="match status" value="1"/>
</dbReference>
<proteinExistence type="predicted"/>
<feature type="domain" description="Peptidoglycan binding-like" evidence="3">
    <location>
        <begin position="299"/>
        <end position="356"/>
    </location>
</feature>
<feature type="compositionally biased region" description="Low complexity" evidence="1">
    <location>
        <begin position="214"/>
        <end position="283"/>
    </location>
</feature>
<name>A0A4U5X381_STRGB</name>
<evidence type="ECO:0000313" key="4">
    <source>
        <dbReference type="EMBL" id="TKT09210.1"/>
    </source>
</evidence>
<keyword evidence="2" id="KW-1133">Transmembrane helix</keyword>
<comment type="caution">
    <text evidence="4">The sequence shown here is derived from an EMBL/GenBank/DDBJ whole genome shotgun (WGS) entry which is preliminary data.</text>
</comment>
<reference evidence="4 5" key="1">
    <citation type="submission" date="2019-04" db="EMBL/GenBank/DDBJ databases">
        <title>Streptomyces lasaliensis sp.nov., an Actinomycete isolated from soil which produces the polyether antibiotic lasalocid.</title>
        <authorList>
            <person name="Erwin G."/>
            <person name="Haber C."/>
        </authorList>
    </citation>
    <scope>NUCLEOTIDE SEQUENCE [LARGE SCALE GENOMIC DNA]</scope>
    <source>
        <strain evidence="4 5">DSM 40089</strain>
    </source>
</reference>
<dbReference type="InterPro" id="IPR036365">
    <property type="entry name" value="PGBD-like_sf"/>
</dbReference>
<keyword evidence="2" id="KW-0812">Transmembrane</keyword>
<gene>
    <name evidence="4" type="ORF">E4U92_11080</name>
</gene>
<feature type="transmembrane region" description="Helical" evidence="2">
    <location>
        <begin position="171"/>
        <end position="195"/>
    </location>
</feature>
<protein>
    <submittedName>
        <fullName evidence="4">Peptidoglycan-binding protein</fullName>
    </submittedName>
</protein>
<feature type="region of interest" description="Disordered" evidence="1">
    <location>
        <begin position="88"/>
        <end position="164"/>
    </location>
</feature>
<keyword evidence="2" id="KW-0472">Membrane</keyword>
<evidence type="ECO:0000313" key="5">
    <source>
        <dbReference type="Proteomes" id="UP000308632"/>
    </source>
</evidence>
<dbReference type="Proteomes" id="UP000308632">
    <property type="component" value="Unassembled WGS sequence"/>
</dbReference>
<dbReference type="InterPro" id="IPR036366">
    <property type="entry name" value="PGBDSf"/>
</dbReference>
<evidence type="ECO:0000259" key="3">
    <source>
        <dbReference type="Pfam" id="PF01471"/>
    </source>
</evidence>
<sequence>MGKICIISGARLGRDEHVNEPKGPHGPLGHPCPQCGAPRAADHTPSCACARRTSDAVRDTRTAEVAAAEDFDPLRVRPYVELGALGAPGASGPSGATSAASATSASDGLGEPGEPDGPGAGAAERTMPLQPVPPAPVGAAGADAGDLELFEESAPADAPAPEPRGRRRRTLLLVTAGAVVAVAAAAGFATGLFSYETPTRDTAAPRDVRPAVPGPSDDPSATAASATATASSSPSASASPSPSASDSASPSPSASSASPSASGSPSGPASPTATATAPTPSASGQDNGRATALRRGDKGPEVAELQTRLRQVGLYGGDINGSYDEQVENGVRTFQWWRGIQQDEPGVYGAATRARLEAETQVQ</sequence>
<evidence type="ECO:0000256" key="1">
    <source>
        <dbReference type="SAM" id="MobiDB-lite"/>
    </source>
</evidence>
<dbReference type="EMBL" id="SZPR01000011">
    <property type="protein sequence ID" value="TKT09210.1"/>
    <property type="molecule type" value="Genomic_DNA"/>
</dbReference>
<dbReference type="AlphaFoldDB" id="A0A4U5X381"/>
<organism evidence="4 5">
    <name type="scientific">Streptomyces galbus</name>
    <dbReference type="NCBI Taxonomy" id="33898"/>
    <lineage>
        <taxon>Bacteria</taxon>
        <taxon>Bacillati</taxon>
        <taxon>Actinomycetota</taxon>
        <taxon>Actinomycetes</taxon>
        <taxon>Kitasatosporales</taxon>
        <taxon>Streptomycetaceae</taxon>
        <taxon>Streptomyces</taxon>
    </lineage>
</organism>
<dbReference type="Pfam" id="PF01471">
    <property type="entry name" value="PG_binding_1"/>
    <property type="match status" value="1"/>
</dbReference>
<evidence type="ECO:0000256" key="2">
    <source>
        <dbReference type="SAM" id="Phobius"/>
    </source>
</evidence>
<feature type="compositionally biased region" description="Low complexity" evidence="1">
    <location>
        <begin position="88"/>
        <end position="109"/>
    </location>
</feature>
<feature type="region of interest" description="Disordered" evidence="1">
    <location>
        <begin position="198"/>
        <end position="301"/>
    </location>
</feature>